<dbReference type="AlphaFoldDB" id="A0A0B6XVM3"/>
<reference evidence="1" key="1">
    <citation type="submission" date="2014-12" db="EMBL/GenBank/DDBJ databases">
        <title>Insight into the proteome of Arion vulgaris.</title>
        <authorList>
            <person name="Aradska J."/>
            <person name="Bulat T."/>
            <person name="Smidak R."/>
            <person name="Sarate P."/>
            <person name="Gangsoo J."/>
            <person name="Sialana F."/>
            <person name="Bilban M."/>
            <person name="Lubec G."/>
        </authorList>
    </citation>
    <scope>NUCLEOTIDE SEQUENCE</scope>
    <source>
        <tissue evidence="1">Skin</tissue>
    </source>
</reference>
<accession>A0A0B6XVM3</accession>
<sequence length="84" mass="9583">LHSMVRIHLLFVQVDFRALLVLQFKKKLESSTFHYTTSKCRLNCGLFQTKADVVFWLLFEQPYVSESVLCSPLLTPPSSTSSSS</sequence>
<evidence type="ECO:0000313" key="1">
    <source>
        <dbReference type="EMBL" id="CEK48117.1"/>
    </source>
</evidence>
<proteinExistence type="predicted"/>
<gene>
    <name evidence="1" type="primary">ORF3134</name>
</gene>
<dbReference type="EMBL" id="HACG01001252">
    <property type="protein sequence ID" value="CEK48117.1"/>
    <property type="molecule type" value="Transcribed_RNA"/>
</dbReference>
<feature type="non-terminal residue" evidence="1">
    <location>
        <position position="1"/>
    </location>
</feature>
<protein>
    <submittedName>
        <fullName evidence="1">Uncharacterized protein</fullName>
    </submittedName>
</protein>
<organism evidence="1">
    <name type="scientific">Arion vulgaris</name>
    <dbReference type="NCBI Taxonomy" id="1028688"/>
    <lineage>
        <taxon>Eukaryota</taxon>
        <taxon>Metazoa</taxon>
        <taxon>Spiralia</taxon>
        <taxon>Lophotrochozoa</taxon>
        <taxon>Mollusca</taxon>
        <taxon>Gastropoda</taxon>
        <taxon>Heterobranchia</taxon>
        <taxon>Euthyneura</taxon>
        <taxon>Panpulmonata</taxon>
        <taxon>Eupulmonata</taxon>
        <taxon>Stylommatophora</taxon>
        <taxon>Helicina</taxon>
        <taxon>Arionoidea</taxon>
        <taxon>Arionidae</taxon>
        <taxon>Arion</taxon>
    </lineage>
</organism>
<feature type="non-terminal residue" evidence="1">
    <location>
        <position position="84"/>
    </location>
</feature>
<name>A0A0B6XVM3_9EUPU</name>